<proteinExistence type="predicted"/>
<comment type="caution">
    <text evidence="1">The sequence shown here is derived from an EMBL/GenBank/DDBJ whole genome shotgun (WGS) entry which is preliminary data.</text>
</comment>
<dbReference type="Proteomes" id="UP000299102">
    <property type="component" value="Unassembled WGS sequence"/>
</dbReference>
<protein>
    <submittedName>
        <fullName evidence="1">Uncharacterized protein</fullName>
    </submittedName>
</protein>
<dbReference type="AlphaFoldDB" id="A0A4C1WXL3"/>
<evidence type="ECO:0000313" key="1">
    <source>
        <dbReference type="EMBL" id="GBP56101.1"/>
    </source>
</evidence>
<dbReference type="EMBL" id="BGZK01000684">
    <property type="protein sequence ID" value="GBP56101.1"/>
    <property type="molecule type" value="Genomic_DNA"/>
</dbReference>
<gene>
    <name evidence="1" type="ORF">EVAR_43865_1</name>
</gene>
<organism evidence="1 2">
    <name type="scientific">Eumeta variegata</name>
    <name type="common">Bagworm moth</name>
    <name type="synonym">Eumeta japonica</name>
    <dbReference type="NCBI Taxonomy" id="151549"/>
    <lineage>
        <taxon>Eukaryota</taxon>
        <taxon>Metazoa</taxon>
        <taxon>Ecdysozoa</taxon>
        <taxon>Arthropoda</taxon>
        <taxon>Hexapoda</taxon>
        <taxon>Insecta</taxon>
        <taxon>Pterygota</taxon>
        <taxon>Neoptera</taxon>
        <taxon>Endopterygota</taxon>
        <taxon>Lepidoptera</taxon>
        <taxon>Glossata</taxon>
        <taxon>Ditrysia</taxon>
        <taxon>Tineoidea</taxon>
        <taxon>Psychidae</taxon>
        <taxon>Oiketicinae</taxon>
        <taxon>Eumeta</taxon>
    </lineage>
</organism>
<name>A0A4C1WXL3_EUMVA</name>
<keyword evidence="2" id="KW-1185">Reference proteome</keyword>
<sequence length="439" mass="48878">MCVIIATQNTDQNCGATNFCSRLCLYELSYPSRPTLIDDDNVQVSFEFSIGLGQESSTGSASAPRARVGSSVSLQKKNYNTTCVFGVITQVFLVRRSGRAGVAARAPTGDCETVPEFRLGSEPKVLESEDLSVSLLSSNTVKRTKLCRSESAANDIPRRYRAPRPLLLLRRVPILRYCDAFVTNFTAAKFRTSYHSRVVFNGFTGKYGEALAVVLILNPACIERRGCLIGQLDPHPASTPTPHFFGSQIHCCILVYILEWKRDRCVTSRALRPIVPLYCSALSLARSVQAERDNGTHARRPRTTDDAVGSTTIERLANLEKDRSRIWSATCERSAIHCRPRPSQRLGRGAGRLLYIHSCGQEANRTSVPVAHAAPMEMGLFMRRPRASKWTKKKSSMDVTLALVIKKKVKNRMLLSQKNIYNQTECYFFVFILLLGSQG</sequence>
<reference evidence="1 2" key="1">
    <citation type="journal article" date="2019" name="Commun. Biol.">
        <title>The bagworm genome reveals a unique fibroin gene that provides high tensile strength.</title>
        <authorList>
            <person name="Kono N."/>
            <person name="Nakamura H."/>
            <person name="Ohtoshi R."/>
            <person name="Tomita M."/>
            <person name="Numata K."/>
            <person name="Arakawa K."/>
        </authorList>
    </citation>
    <scope>NUCLEOTIDE SEQUENCE [LARGE SCALE GENOMIC DNA]</scope>
</reference>
<accession>A0A4C1WXL3</accession>
<evidence type="ECO:0000313" key="2">
    <source>
        <dbReference type="Proteomes" id="UP000299102"/>
    </source>
</evidence>